<keyword evidence="5 9" id="KW-0812">Transmembrane</keyword>
<accession>A0A7J7LQQ7</accession>
<evidence type="ECO:0000256" key="6">
    <source>
        <dbReference type="ARBA" id="ARBA00022989"/>
    </source>
</evidence>
<keyword evidence="7 9" id="KW-0472">Membrane</keyword>
<organism evidence="11 12">
    <name type="scientific">Kingdonia uniflora</name>
    <dbReference type="NCBI Taxonomy" id="39325"/>
    <lineage>
        <taxon>Eukaryota</taxon>
        <taxon>Viridiplantae</taxon>
        <taxon>Streptophyta</taxon>
        <taxon>Embryophyta</taxon>
        <taxon>Tracheophyta</taxon>
        <taxon>Spermatophyta</taxon>
        <taxon>Magnoliopsida</taxon>
        <taxon>Ranunculales</taxon>
        <taxon>Circaeasteraceae</taxon>
        <taxon>Kingdonia</taxon>
    </lineage>
</organism>
<evidence type="ECO:0000256" key="9">
    <source>
        <dbReference type="SAM" id="Phobius"/>
    </source>
</evidence>
<dbReference type="AlphaFoldDB" id="A0A7J7LQQ7"/>
<proteinExistence type="inferred from homology"/>
<comment type="pathway">
    <text evidence="2">Secondary metabolite biosynthesis.</text>
</comment>
<dbReference type="GO" id="GO:0006629">
    <property type="term" value="P:lipid metabolic process"/>
    <property type="evidence" value="ECO:0007669"/>
    <property type="project" value="InterPro"/>
</dbReference>
<sequence length="374" mass="43281">MMGGEFENLIKVITTVILSLTYTYYLQSRIQKGYLRLILIIPVITIFFLLPLLLTSVHFGGTVGFFISWLANFKLLLFAFGQGPLCSHPSNSITLKEFIYLACLPIKIKQNPHQFDQNKTTPNHPINNLDPKKTEDSPHLAATNGHKSLLNYAIKVVLLVMMVRIYAYKDYIHPYVILLLYGIHVYFALEILLFMVAALARSVLGLELEPQFDDPYMATSLQDFWGRRWNLMVPSILRPTVYLPVRSVANRVLGKKWELLPAALATFIVSGLMHEVIFFYLGRVRPTWEVMWFFALHGVCLALEIEVKRALKGRWGLHPMVSRLLTMAFVMVTGIRLFFPQFLQCHADVRAIQEYAIFAEFMKESVHNWRHWKW</sequence>
<gene>
    <name evidence="11" type="ORF">GIB67_013337</name>
</gene>
<evidence type="ECO:0000259" key="10">
    <source>
        <dbReference type="Pfam" id="PF13813"/>
    </source>
</evidence>
<comment type="subcellular location">
    <subcellularLocation>
        <location evidence="1">Membrane</location>
        <topology evidence="1">Multi-pass membrane protein</topology>
    </subcellularLocation>
</comment>
<dbReference type="PANTHER" id="PTHR31595:SF57">
    <property type="entry name" value="OS04G0481900 PROTEIN"/>
    <property type="match status" value="1"/>
</dbReference>
<feature type="transmembrane region" description="Helical" evidence="9">
    <location>
        <begin position="149"/>
        <end position="168"/>
    </location>
</feature>
<feature type="transmembrane region" description="Helical" evidence="9">
    <location>
        <begin position="33"/>
        <end position="53"/>
    </location>
</feature>
<dbReference type="GO" id="GO:0008374">
    <property type="term" value="F:O-acyltransferase activity"/>
    <property type="evidence" value="ECO:0007669"/>
    <property type="project" value="InterPro"/>
</dbReference>
<dbReference type="Proteomes" id="UP000541444">
    <property type="component" value="Unassembled WGS sequence"/>
</dbReference>
<dbReference type="GO" id="GO:0016020">
    <property type="term" value="C:membrane"/>
    <property type="evidence" value="ECO:0007669"/>
    <property type="project" value="UniProtKB-SubCell"/>
</dbReference>
<dbReference type="Pfam" id="PF13813">
    <property type="entry name" value="MBOAT_2"/>
    <property type="match status" value="1"/>
</dbReference>
<dbReference type="EMBL" id="JACGCM010002086">
    <property type="protein sequence ID" value="KAF6144986.1"/>
    <property type="molecule type" value="Genomic_DNA"/>
</dbReference>
<name>A0A7J7LQQ7_9MAGN</name>
<dbReference type="PIRSF" id="PIRSF037006">
    <property type="entry name" value="Wax_synthase"/>
    <property type="match status" value="1"/>
</dbReference>
<feature type="domain" description="Wax synthase" evidence="10">
    <location>
        <begin position="209"/>
        <end position="295"/>
    </location>
</feature>
<keyword evidence="6 9" id="KW-1133">Transmembrane helix</keyword>
<keyword evidence="4" id="KW-0808">Transferase</keyword>
<dbReference type="InterPro" id="IPR044851">
    <property type="entry name" value="Wax_synthase"/>
</dbReference>
<evidence type="ECO:0000256" key="7">
    <source>
        <dbReference type="ARBA" id="ARBA00023136"/>
    </source>
</evidence>
<feature type="transmembrane region" description="Helical" evidence="9">
    <location>
        <begin position="6"/>
        <end position="26"/>
    </location>
</feature>
<feature type="transmembrane region" description="Helical" evidence="9">
    <location>
        <begin position="324"/>
        <end position="343"/>
    </location>
</feature>
<evidence type="ECO:0000256" key="1">
    <source>
        <dbReference type="ARBA" id="ARBA00004141"/>
    </source>
</evidence>
<evidence type="ECO:0000256" key="5">
    <source>
        <dbReference type="ARBA" id="ARBA00022692"/>
    </source>
</evidence>
<reference evidence="11 12" key="1">
    <citation type="journal article" date="2020" name="IScience">
        <title>Genome Sequencing of the Endangered Kingdonia uniflora (Circaeasteraceae, Ranunculales) Reveals Potential Mechanisms of Evolutionary Specialization.</title>
        <authorList>
            <person name="Sun Y."/>
            <person name="Deng T."/>
            <person name="Zhang A."/>
            <person name="Moore M.J."/>
            <person name="Landis J.B."/>
            <person name="Lin N."/>
            <person name="Zhang H."/>
            <person name="Zhang X."/>
            <person name="Huang J."/>
            <person name="Zhang X."/>
            <person name="Sun H."/>
            <person name="Wang H."/>
        </authorList>
    </citation>
    <scope>NUCLEOTIDE SEQUENCE [LARGE SCALE GENOMIC DNA]</scope>
    <source>
        <strain evidence="11">TB1705</strain>
        <tissue evidence="11">Leaf</tissue>
    </source>
</reference>
<dbReference type="InterPro" id="IPR032805">
    <property type="entry name" value="Wax_synthase_dom"/>
</dbReference>
<dbReference type="OrthoDB" id="1077582at2759"/>
<comment type="similarity">
    <text evidence="3">Belongs to the wax synthase family.</text>
</comment>
<protein>
    <recommendedName>
        <fullName evidence="10">Wax synthase domain-containing protein</fullName>
    </recommendedName>
</protein>
<dbReference type="PANTHER" id="PTHR31595">
    <property type="entry name" value="LONG-CHAIN-ALCOHOL O-FATTY-ACYLTRANSFERASE 3-RELATED"/>
    <property type="match status" value="1"/>
</dbReference>
<dbReference type="InterPro" id="IPR017088">
    <property type="entry name" value="Wax_synthase_Magnoliopsida"/>
</dbReference>
<feature type="transmembrane region" description="Helical" evidence="9">
    <location>
        <begin position="287"/>
        <end position="303"/>
    </location>
</feature>
<comment type="caution">
    <text evidence="11">The sequence shown here is derived from an EMBL/GenBank/DDBJ whole genome shotgun (WGS) entry which is preliminary data.</text>
</comment>
<feature type="transmembrane region" description="Helical" evidence="9">
    <location>
        <begin position="174"/>
        <end position="200"/>
    </location>
</feature>
<feature type="transmembrane region" description="Helical" evidence="9">
    <location>
        <begin position="259"/>
        <end position="281"/>
    </location>
</feature>
<evidence type="ECO:0000256" key="4">
    <source>
        <dbReference type="ARBA" id="ARBA00022679"/>
    </source>
</evidence>
<evidence type="ECO:0000256" key="8">
    <source>
        <dbReference type="ARBA" id="ARBA00023315"/>
    </source>
</evidence>
<evidence type="ECO:0000256" key="2">
    <source>
        <dbReference type="ARBA" id="ARBA00005179"/>
    </source>
</evidence>
<evidence type="ECO:0000313" key="11">
    <source>
        <dbReference type="EMBL" id="KAF6144986.1"/>
    </source>
</evidence>
<evidence type="ECO:0000313" key="12">
    <source>
        <dbReference type="Proteomes" id="UP000541444"/>
    </source>
</evidence>
<evidence type="ECO:0000256" key="3">
    <source>
        <dbReference type="ARBA" id="ARBA00007282"/>
    </source>
</evidence>
<keyword evidence="8" id="KW-0012">Acyltransferase</keyword>
<keyword evidence="12" id="KW-1185">Reference proteome</keyword>